<gene>
    <name evidence="2" type="ORF">HF519_29855</name>
</gene>
<feature type="compositionally biased region" description="Low complexity" evidence="1">
    <location>
        <begin position="151"/>
        <end position="173"/>
    </location>
</feature>
<sequence length="353" mass="35087">MSALADEPRDPGILQSALGGVLRDAGVLAAALVDIDSGMALETYASGHWRVDPEVVAAGQADIVRATVDTMRSSLPVGPPTEVVVNHRDHLYHVLQTVPDPCGDRLALALVVSGPARSLRRVRRRLRRVDPAALVPPRPVAVQRREGPLIPDRSAAPARATAAAPPTGPRDGALVTASLGGGPGAGWPAGPTRWVGDPALVVSPTGPTAAGAPPAQRIGTSVSGQPASLPAVGPQGRSAADGHLLRRPAHPAQDAGAVSEGIGPVSAPQAGAPAPPTAAPRTTTTAPDSTGPAHRVVGTAPQPAVGTSPGDSAGAPRSGVPAPHVGPTAPRIGEFTAHAAAPASAASVQRPAG</sequence>
<evidence type="ECO:0000313" key="3">
    <source>
        <dbReference type="Proteomes" id="UP000586918"/>
    </source>
</evidence>
<proteinExistence type="predicted"/>
<protein>
    <submittedName>
        <fullName evidence="2">Uncharacterized protein</fullName>
    </submittedName>
</protein>
<feature type="region of interest" description="Disordered" evidence="1">
    <location>
        <begin position="145"/>
        <end position="353"/>
    </location>
</feature>
<feature type="compositionally biased region" description="Low complexity" evidence="1">
    <location>
        <begin position="279"/>
        <end position="293"/>
    </location>
</feature>
<dbReference type="AlphaFoldDB" id="A0A848DTF8"/>
<organism evidence="2 3">
    <name type="scientific">Pseudonocardia bannensis</name>
    <dbReference type="NCBI Taxonomy" id="630973"/>
    <lineage>
        <taxon>Bacteria</taxon>
        <taxon>Bacillati</taxon>
        <taxon>Actinomycetota</taxon>
        <taxon>Actinomycetes</taxon>
        <taxon>Pseudonocardiales</taxon>
        <taxon>Pseudonocardiaceae</taxon>
        <taxon>Pseudonocardia</taxon>
    </lineage>
</organism>
<dbReference type="EMBL" id="JAAXKZ010000240">
    <property type="protein sequence ID" value="NMH95661.1"/>
    <property type="molecule type" value="Genomic_DNA"/>
</dbReference>
<comment type="caution">
    <text evidence="2">The sequence shown here is derived from an EMBL/GenBank/DDBJ whole genome shotgun (WGS) entry which is preliminary data.</text>
</comment>
<evidence type="ECO:0000256" key="1">
    <source>
        <dbReference type="SAM" id="MobiDB-lite"/>
    </source>
</evidence>
<reference evidence="2 3" key="1">
    <citation type="submission" date="2020-04" db="EMBL/GenBank/DDBJ databases">
        <authorList>
            <person name="Klaysubun C."/>
            <person name="Duangmal K."/>
            <person name="Lipun K."/>
        </authorList>
    </citation>
    <scope>NUCLEOTIDE SEQUENCE [LARGE SCALE GENOMIC DNA]</scope>
    <source>
        <strain evidence="2 3">DSM 45300</strain>
    </source>
</reference>
<accession>A0A848DTF8</accession>
<feature type="compositionally biased region" description="Low complexity" evidence="1">
    <location>
        <begin position="337"/>
        <end position="347"/>
    </location>
</feature>
<feature type="compositionally biased region" description="Low complexity" evidence="1">
    <location>
        <begin position="204"/>
        <end position="215"/>
    </location>
</feature>
<feature type="non-terminal residue" evidence="2">
    <location>
        <position position="353"/>
    </location>
</feature>
<evidence type="ECO:0000313" key="2">
    <source>
        <dbReference type="EMBL" id="NMH95661.1"/>
    </source>
</evidence>
<dbReference type="Proteomes" id="UP000586918">
    <property type="component" value="Unassembled WGS sequence"/>
</dbReference>
<name>A0A848DTF8_9PSEU</name>
<keyword evidence="3" id="KW-1185">Reference proteome</keyword>